<dbReference type="InterPro" id="IPR007867">
    <property type="entry name" value="GMC_OxRtase_C"/>
</dbReference>
<organism evidence="17 18">
    <name type="scientific">Phialemonium atrogriseum</name>
    <dbReference type="NCBI Taxonomy" id="1093897"/>
    <lineage>
        <taxon>Eukaryota</taxon>
        <taxon>Fungi</taxon>
        <taxon>Dikarya</taxon>
        <taxon>Ascomycota</taxon>
        <taxon>Pezizomycotina</taxon>
        <taxon>Sordariomycetes</taxon>
        <taxon>Sordariomycetidae</taxon>
        <taxon>Cephalothecales</taxon>
        <taxon>Cephalothecaceae</taxon>
        <taxon>Phialemonium</taxon>
    </lineage>
</organism>
<evidence type="ECO:0000256" key="7">
    <source>
        <dbReference type="ARBA" id="ARBA00022692"/>
    </source>
</evidence>
<reference evidence="17" key="1">
    <citation type="submission" date="2023-06" db="EMBL/GenBank/DDBJ databases">
        <title>Genome-scale phylogeny and comparative genomics of the fungal order Sordariales.</title>
        <authorList>
            <consortium name="Lawrence Berkeley National Laboratory"/>
            <person name="Hensen N."/>
            <person name="Bonometti L."/>
            <person name="Westerberg I."/>
            <person name="Brannstrom I.O."/>
            <person name="Guillou S."/>
            <person name="Cros-Aarteil S."/>
            <person name="Calhoun S."/>
            <person name="Haridas S."/>
            <person name="Kuo A."/>
            <person name="Mondo S."/>
            <person name="Pangilinan J."/>
            <person name="Riley R."/>
            <person name="Labutti K."/>
            <person name="Andreopoulos B."/>
            <person name="Lipzen A."/>
            <person name="Chen C."/>
            <person name="Yanf M."/>
            <person name="Daum C."/>
            <person name="Ng V."/>
            <person name="Clum A."/>
            <person name="Steindorff A."/>
            <person name="Ohm R."/>
            <person name="Martin F."/>
            <person name="Silar P."/>
            <person name="Natvig D."/>
            <person name="Lalanne C."/>
            <person name="Gautier V."/>
            <person name="Ament-Velasquez S.L."/>
            <person name="Kruys A."/>
            <person name="Hutchinson M.I."/>
            <person name="Powell A.J."/>
            <person name="Barry K."/>
            <person name="Miller A.N."/>
            <person name="Grigoriev I.V."/>
            <person name="Debuchy R."/>
            <person name="Gladieux P."/>
            <person name="Thoren M.H."/>
            <person name="Johannesson H."/>
        </authorList>
    </citation>
    <scope>NUCLEOTIDE SEQUENCE</scope>
    <source>
        <strain evidence="17">8032-3</strain>
    </source>
</reference>
<sequence length="783" mass="84430">MSVTGDTISPNEPGMPEPPSGDFFNETQWAVLIALADAVVPSITPESRVTDEKTQRCLPDQEYHEFVQANKDKIAEAPGDESLLEALLDDQPSKHPAFLHHCRRTLSSLPGPARMQLGGVLSALATRPGSLLLTGHMIPIHEQPMHVREAILQAWRDSWFQTRRLLFKSFTLLAQSAWVTTSPLFGRISGFQDVPREWKAGPHFDFSFLQFEDNASEPAVLETDVVIVGSGCGGGVCAKVLAESGHRVVVVDKGHYFPPSQLPMPQHQAMHHLYENGGFVPSADASVNAVAGSCWGGGGTVNWSVALQTQGYVRREWADDHGLPFFATAEFQTCLDRVCDFMGVGGAGVRQSHRGQALLDGARRLGWDAKPAPQNTGGNDHDCGHCHLGCGSAGKQGPAVSWLPAASRAGAKFLEGFMVDRVLFDEASGRKRATGVVGRWTSRDSDGRVIGPAEGRVTREVVIKAKKVIISAGSLWSPLILKKSGLKNRHIGQNLHLHPVNFVGAYYDEDTRPWEGSSITSLCTSFENLDGRGHGTKLECMCMVPYTFLPNNIWRSGLDFKRSIMRYRHMDGYISLTRDRDTGQVYADPVTGRPCIEYTPSAFDAEHTMEGVIALSKICYITGATEIQPFVGGVEPFIRPQQLPEPAVATTTTTAETKPDPVHRRRSSSSPKAGGSASLAADEMDLGIADPAFTAWLARVRAAGNKPPGTPFASAHQMGTCRMSSHPGAGVVGPRGAVWGAEGLFVADASVFPSASGVNPMVTNMAIADWIARGVARELAEGG</sequence>
<dbReference type="Pfam" id="PF05199">
    <property type="entry name" value="GMC_oxred_C"/>
    <property type="match status" value="1"/>
</dbReference>
<evidence type="ECO:0000259" key="15">
    <source>
        <dbReference type="Pfam" id="PF00732"/>
    </source>
</evidence>
<comment type="catalytic activity">
    <reaction evidence="1 12">
        <text>a long-chain primary fatty alcohol + O2 = a long-chain fatty aldehyde + H2O2</text>
        <dbReference type="Rhea" id="RHEA:22756"/>
        <dbReference type="ChEBI" id="CHEBI:15379"/>
        <dbReference type="ChEBI" id="CHEBI:16240"/>
        <dbReference type="ChEBI" id="CHEBI:17176"/>
        <dbReference type="ChEBI" id="CHEBI:77396"/>
        <dbReference type="EC" id="1.1.3.20"/>
    </reaction>
</comment>
<dbReference type="PANTHER" id="PTHR46056:SF12">
    <property type="entry name" value="LONG-CHAIN-ALCOHOL OXIDASE"/>
    <property type="match status" value="1"/>
</dbReference>
<dbReference type="GO" id="GO:0050660">
    <property type="term" value="F:flavin adenine dinucleotide binding"/>
    <property type="evidence" value="ECO:0007669"/>
    <property type="project" value="InterPro"/>
</dbReference>
<feature type="region of interest" description="Disordered" evidence="14">
    <location>
        <begin position="643"/>
        <end position="678"/>
    </location>
</feature>
<evidence type="ECO:0000313" key="18">
    <source>
        <dbReference type="Proteomes" id="UP001244011"/>
    </source>
</evidence>
<evidence type="ECO:0000256" key="8">
    <source>
        <dbReference type="ARBA" id="ARBA00022827"/>
    </source>
</evidence>
<feature type="compositionally biased region" description="Low complexity" evidence="14">
    <location>
        <begin position="668"/>
        <end position="678"/>
    </location>
</feature>
<dbReference type="GO" id="GO:0016020">
    <property type="term" value="C:membrane"/>
    <property type="evidence" value="ECO:0007669"/>
    <property type="project" value="UniProtKB-SubCell"/>
</dbReference>
<dbReference type="EC" id="1.1.3.20" evidence="5 12"/>
<protein>
    <recommendedName>
        <fullName evidence="5 12">Long-chain-alcohol oxidase</fullName>
        <ecNumber evidence="5 12">1.1.3.20</ecNumber>
    </recommendedName>
</protein>
<evidence type="ECO:0000256" key="13">
    <source>
        <dbReference type="PIRSR" id="PIRSR028937-1"/>
    </source>
</evidence>
<dbReference type="GeneID" id="85307027"/>
<keyword evidence="18" id="KW-1185">Reference proteome</keyword>
<dbReference type="AlphaFoldDB" id="A0AAJ0C5E9"/>
<dbReference type="Pfam" id="PF00732">
    <property type="entry name" value="GMC_oxred_N"/>
    <property type="match status" value="1"/>
</dbReference>
<feature type="domain" description="Glucose-methanol-choline oxidoreductase N-terminal" evidence="15">
    <location>
        <begin position="270"/>
        <end position="500"/>
    </location>
</feature>
<evidence type="ECO:0000256" key="4">
    <source>
        <dbReference type="ARBA" id="ARBA00010790"/>
    </source>
</evidence>
<evidence type="ECO:0000256" key="3">
    <source>
        <dbReference type="ARBA" id="ARBA00004370"/>
    </source>
</evidence>
<dbReference type="Gene3D" id="3.50.50.60">
    <property type="entry name" value="FAD/NAD(P)-binding domain"/>
    <property type="match status" value="2"/>
</dbReference>
<keyword evidence="11" id="KW-0472">Membrane</keyword>
<evidence type="ECO:0000313" key="17">
    <source>
        <dbReference type="EMBL" id="KAK1769323.1"/>
    </source>
</evidence>
<comment type="caution">
    <text evidence="17">The sequence shown here is derived from an EMBL/GenBank/DDBJ whole genome shotgun (WGS) entry which is preliminary data.</text>
</comment>
<keyword evidence="6" id="KW-0285">Flavoprotein</keyword>
<proteinExistence type="inferred from homology"/>
<evidence type="ECO:0000256" key="9">
    <source>
        <dbReference type="ARBA" id="ARBA00022989"/>
    </source>
</evidence>
<name>A0AAJ0C5E9_9PEZI</name>
<dbReference type="GO" id="GO:0046577">
    <property type="term" value="F:long-chain-alcohol oxidase activity"/>
    <property type="evidence" value="ECO:0007669"/>
    <property type="project" value="UniProtKB-EC"/>
</dbReference>
<evidence type="ECO:0000256" key="14">
    <source>
        <dbReference type="SAM" id="MobiDB-lite"/>
    </source>
</evidence>
<dbReference type="RefSeq" id="XP_060285536.1">
    <property type="nucleotide sequence ID" value="XM_060423840.1"/>
</dbReference>
<evidence type="ECO:0000256" key="10">
    <source>
        <dbReference type="ARBA" id="ARBA00023002"/>
    </source>
</evidence>
<dbReference type="SUPFAM" id="SSF51905">
    <property type="entry name" value="FAD/NAD(P)-binding domain"/>
    <property type="match status" value="1"/>
</dbReference>
<evidence type="ECO:0000259" key="16">
    <source>
        <dbReference type="Pfam" id="PF05199"/>
    </source>
</evidence>
<feature type="compositionally biased region" description="Polar residues" evidence="14">
    <location>
        <begin position="1"/>
        <end position="10"/>
    </location>
</feature>
<accession>A0AAJ0C5E9</accession>
<evidence type="ECO:0000256" key="2">
    <source>
        <dbReference type="ARBA" id="ARBA00003842"/>
    </source>
</evidence>
<feature type="domain" description="Glucose-methanol-choline oxidoreductase C-terminal" evidence="16">
    <location>
        <begin position="713"/>
        <end position="768"/>
    </location>
</feature>
<dbReference type="PANTHER" id="PTHR46056">
    <property type="entry name" value="LONG-CHAIN-ALCOHOL OXIDASE"/>
    <property type="match status" value="1"/>
</dbReference>
<evidence type="ECO:0000256" key="6">
    <source>
        <dbReference type="ARBA" id="ARBA00022630"/>
    </source>
</evidence>
<dbReference type="Proteomes" id="UP001244011">
    <property type="component" value="Unassembled WGS sequence"/>
</dbReference>
<keyword evidence="10 12" id="KW-0560">Oxidoreductase</keyword>
<dbReference type="EMBL" id="MU839003">
    <property type="protein sequence ID" value="KAK1769323.1"/>
    <property type="molecule type" value="Genomic_DNA"/>
</dbReference>
<comment type="subcellular location">
    <subcellularLocation>
        <location evidence="3">Membrane</location>
    </subcellularLocation>
</comment>
<dbReference type="InterPro" id="IPR000172">
    <property type="entry name" value="GMC_OxRdtase_N"/>
</dbReference>
<feature type="compositionally biased region" description="Low complexity" evidence="14">
    <location>
        <begin position="647"/>
        <end position="656"/>
    </location>
</feature>
<keyword evidence="8" id="KW-0274">FAD</keyword>
<feature type="region of interest" description="Disordered" evidence="14">
    <location>
        <begin position="1"/>
        <end position="23"/>
    </location>
</feature>
<dbReference type="InterPro" id="IPR036188">
    <property type="entry name" value="FAD/NAD-bd_sf"/>
</dbReference>
<evidence type="ECO:0000256" key="1">
    <source>
        <dbReference type="ARBA" id="ARBA00000920"/>
    </source>
</evidence>
<dbReference type="InterPro" id="IPR012400">
    <property type="entry name" value="Long_Oxdase"/>
</dbReference>
<evidence type="ECO:0000256" key="11">
    <source>
        <dbReference type="ARBA" id="ARBA00023136"/>
    </source>
</evidence>
<evidence type="ECO:0000256" key="12">
    <source>
        <dbReference type="PIRNR" id="PIRNR028937"/>
    </source>
</evidence>
<comment type="function">
    <text evidence="2">Long-chain fatty alcohol oxidase involved in the omega-oxidation pathway of lipid degradation.</text>
</comment>
<dbReference type="PIRSF" id="PIRSF028937">
    <property type="entry name" value="Lg_Ch_AO"/>
    <property type="match status" value="1"/>
</dbReference>
<keyword evidence="9" id="KW-1133">Transmembrane helix</keyword>
<feature type="active site" description="Proton acceptor" evidence="13">
    <location>
        <position position="716"/>
    </location>
</feature>
<keyword evidence="7" id="KW-0812">Transmembrane</keyword>
<gene>
    <name evidence="17" type="ORF">QBC33DRAFT_351447</name>
</gene>
<comment type="similarity">
    <text evidence="4 12">Belongs to the GMC oxidoreductase family.</text>
</comment>
<evidence type="ECO:0000256" key="5">
    <source>
        <dbReference type="ARBA" id="ARBA00013125"/>
    </source>
</evidence>